<reference evidence="2 3" key="1">
    <citation type="submission" date="2016-07" db="EMBL/GenBank/DDBJ databases">
        <title>Pervasive Adenine N6-methylation of Active Genes in Fungi.</title>
        <authorList>
            <consortium name="DOE Joint Genome Institute"/>
            <person name="Mondo S.J."/>
            <person name="Dannebaum R.O."/>
            <person name="Kuo R.C."/>
            <person name="Labutti K."/>
            <person name="Haridas S."/>
            <person name="Kuo A."/>
            <person name="Salamov A."/>
            <person name="Ahrendt S.R."/>
            <person name="Lipzen A."/>
            <person name="Sullivan W."/>
            <person name="Andreopoulos W.B."/>
            <person name="Clum A."/>
            <person name="Lindquist E."/>
            <person name="Daum C."/>
            <person name="Ramamoorthy G.K."/>
            <person name="Gryganskyi A."/>
            <person name="Culley D."/>
            <person name="Magnuson J.K."/>
            <person name="James T.Y."/>
            <person name="O'Malley M.A."/>
            <person name="Stajich J.E."/>
            <person name="Spatafora J.W."/>
            <person name="Visel A."/>
            <person name="Grigoriev I.V."/>
        </authorList>
    </citation>
    <scope>NUCLEOTIDE SEQUENCE [LARGE SCALE GENOMIC DNA]</scope>
    <source>
        <strain evidence="2 3">NRRL 1336</strain>
    </source>
</reference>
<keyword evidence="3" id="KW-1185">Reference proteome</keyword>
<protein>
    <submittedName>
        <fullName evidence="2">Uncharacterized protein</fullName>
    </submittedName>
</protein>
<evidence type="ECO:0000313" key="2">
    <source>
        <dbReference type="EMBL" id="ORZ19558.1"/>
    </source>
</evidence>
<comment type="caution">
    <text evidence="2">The sequence shown here is derived from an EMBL/GenBank/DDBJ whole genome shotgun (WGS) entry which is preliminary data.</text>
</comment>
<dbReference type="EMBL" id="MCGE01000007">
    <property type="protein sequence ID" value="ORZ19558.1"/>
    <property type="molecule type" value="Genomic_DNA"/>
</dbReference>
<keyword evidence="1" id="KW-1133">Transmembrane helix</keyword>
<organism evidence="2 3">
    <name type="scientific">Absidia repens</name>
    <dbReference type="NCBI Taxonomy" id="90262"/>
    <lineage>
        <taxon>Eukaryota</taxon>
        <taxon>Fungi</taxon>
        <taxon>Fungi incertae sedis</taxon>
        <taxon>Mucoromycota</taxon>
        <taxon>Mucoromycotina</taxon>
        <taxon>Mucoromycetes</taxon>
        <taxon>Mucorales</taxon>
        <taxon>Cunninghamellaceae</taxon>
        <taxon>Absidia</taxon>
    </lineage>
</organism>
<accession>A0A1X2INF9</accession>
<evidence type="ECO:0000313" key="3">
    <source>
        <dbReference type="Proteomes" id="UP000193560"/>
    </source>
</evidence>
<dbReference type="Proteomes" id="UP000193560">
    <property type="component" value="Unassembled WGS sequence"/>
</dbReference>
<proteinExistence type="predicted"/>
<keyword evidence="1" id="KW-0812">Transmembrane</keyword>
<sequence length="69" mass="8355">MPCKGHRKRHWLVLFFSQCLVYFFFSPFTSFPHRPPPSPLFFSFFTIYSISFFPFNQCLNMITSSYINR</sequence>
<evidence type="ECO:0000256" key="1">
    <source>
        <dbReference type="SAM" id="Phobius"/>
    </source>
</evidence>
<name>A0A1X2INF9_9FUNG</name>
<feature type="transmembrane region" description="Helical" evidence="1">
    <location>
        <begin position="40"/>
        <end position="59"/>
    </location>
</feature>
<keyword evidence="1" id="KW-0472">Membrane</keyword>
<gene>
    <name evidence="2" type="ORF">BCR42DRAFT_219819</name>
</gene>
<feature type="transmembrane region" description="Helical" evidence="1">
    <location>
        <begin position="12"/>
        <end position="28"/>
    </location>
</feature>
<dbReference type="AlphaFoldDB" id="A0A1X2INF9"/>